<evidence type="ECO:0000313" key="2">
    <source>
        <dbReference type="EMBL" id="CUQ81911.1"/>
    </source>
</evidence>
<dbReference type="AlphaFoldDB" id="A0A174ZD14"/>
<feature type="domain" description="VOC" evidence="1">
    <location>
        <begin position="3"/>
        <end position="113"/>
    </location>
</feature>
<dbReference type="InterPro" id="IPR029068">
    <property type="entry name" value="Glyas_Bleomycin-R_OHBP_Dase"/>
</dbReference>
<sequence length="113" mass="13135">MARIDHAAIRTKSYEEAQHFLEDVFEMHMWREIGEKPGRKCWYKEGIQLCEVEELDAASENGYDHISIAVDSEAEIMEKIKAYPIKAINDHWFSLPNGTKIELKPLAEWKVDA</sequence>
<name>A0A174ZD14_9FIRM</name>
<dbReference type="CDD" id="cd06587">
    <property type="entry name" value="VOC"/>
    <property type="match status" value="1"/>
</dbReference>
<accession>A0A174ZD14</accession>
<organism evidence="2 3">
    <name type="scientific">[Ruminococcus] torques</name>
    <dbReference type="NCBI Taxonomy" id="33039"/>
    <lineage>
        <taxon>Bacteria</taxon>
        <taxon>Bacillati</taxon>
        <taxon>Bacillota</taxon>
        <taxon>Clostridia</taxon>
        <taxon>Lachnospirales</taxon>
        <taxon>Lachnospiraceae</taxon>
        <taxon>Mediterraneibacter</taxon>
    </lineage>
</organism>
<evidence type="ECO:0000313" key="3">
    <source>
        <dbReference type="Proteomes" id="UP000078383"/>
    </source>
</evidence>
<dbReference type="SUPFAM" id="SSF54593">
    <property type="entry name" value="Glyoxalase/Bleomycin resistance protein/Dihydroxybiphenyl dioxygenase"/>
    <property type="match status" value="1"/>
</dbReference>
<dbReference type="PROSITE" id="PS51819">
    <property type="entry name" value="VOC"/>
    <property type="match status" value="1"/>
</dbReference>
<dbReference type="Gene3D" id="3.10.180.10">
    <property type="entry name" value="2,3-Dihydroxybiphenyl 1,2-Dioxygenase, domain 1"/>
    <property type="match status" value="1"/>
</dbReference>
<proteinExistence type="predicted"/>
<dbReference type="Proteomes" id="UP000078383">
    <property type="component" value="Unassembled WGS sequence"/>
</dbReference>
<gene>
    <name evidence="2" type="ORF">ERS852502_00374</name>
</gene>
<reference evidence="2 3" key="1">
    <citation type="submission" date="2015-09" db="EMBL/GenBank/DDBJ databases">
        <authorList>
            <consortium name="Pathogen Informatics"/>
        </authorList>
    </citation>
    <scope>NUCLEOTIDE SEQUENCE [LARGE SCALE GENOMIC DNA]</scope>
    <source>
        <strain evidence="2 3">2789STDY5834889</strain>
    </source>
</reference>
<evidence type="ECO:0000259" key="1">
    <source>
        <dbReference type="PROSITE" id="PS51819"/>
    </source>
</evidence>
<dbReference type="RefSeq" id="WP_055170761.1">
    <property type="nucleotide sequence ID" value="NZ_CZBX01000002.1"/>
</dbReference>
<protein>
    <recommendedName>
        <fullName evidence="1">VOC domain-containing protein</fullName>
    </recommendedName>
</protein>
<dbReference type="EMBL" id="CZBX01000002">
    <property type="protein sequence ID" value="CUQ81911.1"/>
    <property type="molecule type" value="Genomic_DNA"/>
</dbReference>
<dbReference type="InterPro" id="IPR037523">
    <property type="entry name" value="VOC_core"/>
</dbReference>
<dbReference type="OrthoDB" id="6874672at2"/>